<feature type="compositionally biased region" description="Low complexity" evidence="2">
    <location>
        <begin position="248"/>
        <end position="258"/>
    </location>
</feature>
<proteinExistence type="predicted"/>
<feature type="region of interest" description="Disordered" evidence="2">
    <location>
        <begin position="876"/>
        <end position="913"/>
    </location>
</feature>
<feature type="compositionally biased region" description="Pro residues" evidence="2">
    <location>
        <begin position="420"/>
        <end position="435"/>
    </location>
</feature>
<evidence type="ECO:0000256" key="2">
    <source>
        <dbReference type="SAM" id="MobiDB-lite"/>
    </source>
</evidence>
<feature type="compositionally biased region" description="Polar residues" evidence="2">
    <location>
        <begin position="1048"/>
        <end position="1060"/>
    </location>
</feature>
<feature type="compositionally biased region" description="Polar residues" evidence="2">
    <location>
        <begin position="518"/>
        <end position="533"/>
    </location>
</feature>
<protein>
    <submittedName>
        <fullName evidence="3">Uncharacterized protein</fullName>
    </submittedName>
</protein>
<feature type="compositionally biased region" description="Low complexity" evidence="2">
    <location>
        <begin position="459"/>
        <end position="472"/>
    </location>
</feature>
<dbReference type="EMBL" id="JAVHJO010000014">
    <property type="protein sequence ID" value="KAK6528876.1"/>
    <property type="molecule type" value="Genomic_DNA"/>
</dbReference>
<keyword evidence="4" id="KW-1185">Reference proteome</keyword>
<feature type="compositionally biased region" description="Low complexity" evidence="2">
    <location>
        <begin position="718"/>
        <end position="727"/>
    </location>
</feature>
<feature type="compositionally biased region" description="Low complexity" evidence="2">
    <location>
        <begin position="641"/>
        <end position="654"/>
    </location>
</feature>
<feature type="compositionally biased region" description="Polar residues" evidence="2">
    <location>
        <begin position="1109"/>
        <end position="1135"/>
    </location>
</feature>
<comment type="caution">
    <text evidence="3">The sequence shown here is derived from an EMBL/GenBank/DDBJ whole genome shotgun (WGS) entry which is preliminary data.</text>
</comment>
<feature type="coiled-coil region" evidence="1">
    <location>
        <begin position="1346"/>
        <end position="1409"/>
    </location>
</feature>
<organism evidence="3 4">
    <name type="scientific">Orbilia ellipsospora</name>
    <dbReference type="NCBI Taxonomy" id="2528407"/>
    <lineage>
        <taxon>Eukaryota</taxon>
        <taxon>Fungi</taxon>
        <taxon>Dikarya</taxon>
        <taxon>Ascomycota</taxon>
        <taxon>Pezizomycotina</taxon>
        <taxon>Orbiliomycetes</taxon>
        <taxon>Orbiliales</taxon>
        <taxon>Orbiliaceae</taxon>
        <taxon>Orbilia</taxon>
    </lineage>
</organism>
<feature type="compositionally biased region" description="Polar residues" evidence="2">
    <location>
        <begin position="1148"/>
        <end position="1169"/>
    </location>
</feature>
<gene>
    <name evidence="3" type="ORF">TWF694_004107</name>
</gene>
<evidence type="ECO:0000256" key="1">
    <source>
        <dbReference type="SAM" id="Coils"/>
    </source>
</evidence>
<feature type="region of interest" description="Disordered" evidence="2">
    <location>
        <begin position="952"/>
        <end position="980"/>
    </location>
</feature>
<feature type="compositionally biased region" description="Polar residues" evidence="2">
    <location>
        <begin position="693"/>
        <end position="711"/>
    </location>
</feature>
<dbReference type="Proteomes" id="UP001365542">
    <property type="component" value="Unassembled WGS sequence"/>
</dbReference>
<feature type="compositionally biased region" description="Polar residues" evidence="2">
    <location>
        <begin position="543"/>
        <end position="558"/>
    </location>
</feature>
<evidence type="ECO:0000313" key="4">
    <source>
        <dbReference type="Proteomes" id="UP001365542"/>
    </source>
</evidence>
<feature type="region of interest" description="Disordered" evidence="2">
    <location>
        <begin position="632"/>
        <end position="756"/>
    </location>
</feature>
<feature type="compositionally biased region" description="Polar residues" evidence="2">
    <location>
        <begin position="955"/>
        <end position="965"/>
    </location>
</feature>
<feature type="compositionally biased region" description="Pro residues" evidence="2">
    <location>
        <begin position="676"/>
        <end position="689"/>
    </location>
</feature>
<feature type="region of interest" description="Disordered" evidence="2">
    <location>
        <begin position="342"/>
        <end position="582"/>
    </location>
</feature>
<evidence type="ECO:0000313" key="3">
    <source>
        <dbReference type="EMBL" id="KAK6528876.1"/>
    </source>
</evidence>
<feature type="region of interest" description="Disordered" evidence="2">
    <location>
        <begin position="1079"/>
        <end position="1178"/>
    </location>
</feature>
<feature type="region of interest" description="Disordered" evidence="2">
    <location>
        <begin position="1034"/>
        <end position="1060"/>
    </location>
</feature>
<accession>A0AAV9WZJ8</accession>
<sequence length="1693" mass="183771">MYGGFQHNAVPPGGIIPGTATGVNPYPNNKPNVNLGSYLNNTPTTTANFAAPPSFAPQASANPPYVPHGAGGQQWNAGAAQPNTYGQAGVPGHPAQPGFPPVAPTGFGAPTGYQQPDVAPSTFNTTAYGAQAPQGQPSAHGGGFYPGQTSGGPSFGATYAGSVSGPQYTQPQDAFQSNHNARPGGFGQYASPPAANVHQPPPNAYGQQPTYGQPGFNAAAFPSNNQVPTNAPGQFGAAVPGSYTGFNQQQPAQPAQHQGWPTTTFAAPNPTEVQNISQQWAQNNQQTQPVDPNHSKRYSVASIAEPYHSAYATATPPPPAAPKPERPATSATFFAATAGALKTPAPDATSPPPAHSQPKPVTSQAAPATASGFAGGGIGDWEHYGDFDGDDDDETKPGTSHENAAEVHGDTHAVEMAAATPPPAKQQQPAPPVQQPPNGGISSPSQVQGLPTNTVGAVNQPNPTGPQGNQQPLPGPWGSERPQSGGPNPAGLQFQNFGPPNIPPPAQNQPVAPHPILQNLQQPYRTSSPSHGNQFHGGYNGQPPYQQSPVQTIGSPQNAGVHPYGVPQNSQSYQLTEQLRKQQEEQLLRQQQEQQAQIQAQIQAQLQQQQLQQQLQEQQKRQSFIALNQSPSQPIHQYGLPHQSPPAQNSQPPAVGLYQSPNPVQSPGAFAQGQNIPPPQGTFTSPPPVVDAQGQQLGHQKQPSLGATSQIPIGKFGQDPNQQQQLPQEDRIQSPPANQYGQPTVDHQRNASLNGPIAVPPPEASAADQQIVEPASVQGLQITPKQHQGAPIQEAAAAEGLETISIPSDLEPYYKESIRKFVKMILREASAKSSVESLRIFTEFMEDETYSRGDRYSDAPLHDYISDVSKGYSFAGRLRPYTTDSPDPYERRGSVPVENPNIRRDNTLDSIDSPLTHAIEALRASGGRKGGQSPSSVEHRLPYTIEEKDEPVAPLNSQNHHSALHTSPPPQTGSVKNTTVPYPIPEDSITYPMPEEAVPPMMHHHSTWGTPPEPRVQDQAPIQPLNLKRHSIAGGFPANTIPHKAPTASPSVDSETPNEVSLAQQAALLAAQWRENKVNNQTDKPPTPEDSFPQPLQKRQSVPPGQFPGQFSGQFVGQYSDQIPSQSPRQNQSPYQQPPHFDSIQAPPHTQSPIPKQDPYQQPPAQQLPTSPPQAMAPVELHTQSPPQANVPYQQPLTHISSFPKNYEELPAQHEAPGPEPQQYVPPTSPPKAEPLRQIEIPEPDPIVVKRERPSIDSSLDAGYVMVSPQPEQAPIAIDISSPIYVKSTPPELIAASQRSKVDVAVLSSILGQDRKGVPDKTHLLAPIRDAFEKVGSNFSELDKMRKAFEVEAKKIRDKNEAERDRLKSEHDEYTEELYSQQKILYEDLHDIDEQFNTEQNALKEKQEKEEFDKFNKDIFTPVYNMIQERIVELKKQQKSLLTFIKTASSGREKFDPQINKPNLQDALLVLLDLHELLEVHYMKLQEAIADRDKRFKSTVLTPLYASNNYAKLRDAKKYFDEEEKKAVVKAATDGNDRAKALKAVIDDSMIPGLDLEFGFFDEVEQCVTKIIEGLPENPKEYNGDLKLLYEELEYASNILETLTNTQASMFKLYHQVNSGVGKTEKAIAVAQAKQKGDKPDLIKKIGEDKDAQMQTLDEELKERLEDVNGHFAEAKTKLEPILAKYKAASEGK</sequence>
<reference evidence="3 4" key="1">
    <citation type="submission" date="2019-10" db="EMBL/GenBank/DDBJ databases">
        <authorList>
            <person name="Palmer J.M."/>
        </authorList>
    </citation>
    <scope>NUCLEOTIDE SEQUENCE [LARGE SCALE GENOMIC DNA]</scope>
    <source>
        <strain evidence="3 4">TWF694</strain>
    </source>
</reference>
<feature type="compositionally biased region" description="Polar residues" evidence="2">
    <location>
        <begin position="440"/>
        <end position="457"/>
    </location>
</feature>
<feature type="region of interest" description="Disordered" evidence="2">
    <location>
        <begin position="176"/>
        <end position="269"/>
    </location>
</feature>
<feature type="compositionally biased region" description="Polar residues" evidence="2">
    <location>
        <begin position="222"/>
        <end position="232"/>
    </location>
</feature>
<feature type="compositionally biased region" description="Basic and acidic residues" evidence="2">
    <location>
        <begin position="403"/>
        <end position="413"/>
    </location>
</feature>
<name>A0AAV9WZJ8_9PEZI</name>
<keyword evidence="1" id="KW-0175">Coiled coil</keyword>
<feature type="region of interest" description="Disordered" evidence="2">
    <location>
        <begin position="1211"/>
        <end position="1241"/>
    </location>
</feature>